<protein>
    <submittedName>
        <fullName evidence="2">Cupin domain-containing protein</fullName>
    </submittedName>
</protein>
<comment type="caution">
    <text evidence="2">The sequence shown here is derived from an EMBL/GenBank/DDBJ whole genome shotgun (WGS) entry which is preliminary data.</text>
</comment>
<organism evidence="2 3">
    <name type="scientific">Pseudoroseicyclus tamaricis</name>
    <dbReference type="NCBI Taxonomy" id="2705421"/>
    <lineage>
        <taxon>Bacteria</taxon>
        <taxon>Pseudomonadati</taxon>
        <taxon>Pseudomonadota</taxon>
        <taxon>Alphaproteobacteria</taxon>
        <taxon>Rhodobacterales</taxon>
        <taxon>Paracoccaceae</taxon>
        <taxon>Pseudoroseicyclus</taxon>
    </lineage>
</organism>
<proteinExistence type="predicted"/>
<dbReference type="InterPro" id="IPR011051">
    <property type="entry name" value="RmlC_Cupin_sf"/>
</dbReference>
<dbReference type="Pfam" id="PF07883">
    <property type="entry name" value="Cupin_2"/>
    <property type="match status" value="1"/>
</dbReference>
<dbReference type="InterPro" id="IPR014710">
    <property type="entry name" value="RmlC-like_jellyroll"/>
</dbReference>
<dbReference type="AlphaFoldDB" id="A0A6B2JW48"/>
<feature type="domain" description="Cupin type-2" evidence="1">
    <location>
        <begin position="58"/>
        <end position="111"/>
    </location>
</feature>
<dbReference type="RefSeq" id="WP_163895560.1">
    <property type="nucleotide sequence ID" value="NZ_JAAFYS010000004.1"/>
</dbReference>
<dbReference type="SUPFAM" id="SSF51182">
    <property type="entry name" value="RmlC-like cupins"/>
    <property type="match status" value="1"/>
</dbReference>
<gene>
    <name evidence="2" type="ORF">GZA08_16180</name>
</gene>
<dbReference type="PIRSF" id="PIRSF019307">
    <property type="entry name" value="UCP019307"/>
    <property type="match status" value="1"/>
</dbReference>
<dbReference type="PANTHER" id="PTHR36448:SF2">
    <property type="entry name" value="CUPIN TYPE-1 DOMAIN-CONTAINING PROTEIN"/>
    <property type="match status" value="1"/>
</dbReference>
<dbReference type="PANTHER" id="PTHR36448">
    <property type="entry name" value="BLR7373 PROTEIN"/>
    <property type="match status" value="1"/>
</dbReference>
<evidence type="ECO:0000313" key="2">
    <source>
        <dbReference type="EMBL" id="NDV02508.1"/>
    </source>
</evidence>
<name>A0A6B2JW48_9RHOB</name>
<sequence length="162" mass="16709">MTRSIHIPANGGIPNHPRFAALVVPGAAPADIDADGGKALVQTNGWSGAWDWGVYDFHHFHPASHEALLCVAGRATLAIGGPEGEEIDVGPGDGLILPAGTGHRCLSASDDFRVVGCYPPGQESPDIIHASADAVDRYGTSIAAVPVPEHDPFTGGAFEGWA</sequence>
<dbReference type="InterPro" id="IPR013096">
    <property type="entry name" value="Cupin_2"/>
</dbReference>
<dbReference type="CDD" id="cd02219">
    <property type="entry name" value="cupin_YjlB-like"/>
    <property type="match status" value="1"/>
</dbReference>
<reference evidence="2 3" key="1">
    <citation type="submission" date="2020-02" db="EMBL/GenBank/DDBJ databases">
        <title>Pseudoroseicyclus tamarix, sp. nov., isolated from offshore sediment of a Tamarix chinensis forest.</title>
        <authorList>
            <person name="Gai Y."/>
        </authorList>
    </citation>
    <scope>NUCLEOTIDE SEQUENCE [LARGE SCALE GENOMIC DNA]</scope>
    <source>
        <strain evidence="2 3">CLL3-39</strain>
    </source>
</reference>
<accession>A0A6B2JW48</accession>
<evidence type="ECO:0000259" key="1">
    <source>
        <dbReference type="Pfam" id="PF07883"/>
    </source>
</evidence>
<dbReference type="EMBL" id="JAAGAB010000004">
    <property type="protein sequence ID" value="NDV02508.1"/>
    <property type="molecule type" value="Genomic_DNA"/>
</dbReference>
<dbReference type="Gene3D" id="2.60.120.10">
    <property type="entry name" value="Jelly Rolls"/>
    <property type="match status" value="1"/>
</dbReference>
<evidence type="ECO:0000313" key="3">
    <source>
        <dbReference type="Proteomes" id="UP000474757"/>
    </source>
</evidence>
<dbReference type="InterPro" id="IPR014500">
    <property type="entry name" value="UCP019307_cupin"/>
</dbReference>
<keyword evidence="3" id="KW-1185">Reference proteome</keyword>
<dbReference type="InterPro" id="IPR047121">
    <property type="entry name" value="YjiB-like"/>
</dbReference>
<dbReference type="Proteomes" id="UP000474757">
    <property type="component" value="Unassembled WGS sequence"/>
</dbReference>